<dbReference type="GeneID" id="109519996"/>
<dbReference type="GeneTree" id="ENSGT00390000012204"/>
<keyword evidence="4" id="KW-0779">Telomere</keyword>
<feature type="compositionally biased region" description="Polar residues" evidence="7">
    <location>
        <begin position="1845"/>
        <end position="1869"/>
    </location>
</feature>
<evidence type="ECO:0000256" key="3">
    <source>
        <dbReference type="ARBA" id="ARBA00022454"/>
    </source>
</evidence>
<feature type="compositionally biased region" description="Polar residues" evidence="7">
    <location>
        <begin position="1380"/>
        <end position="1399"/>
    </location>
</feature>
<feature type="region of interest" description="Disordered" evidence="7">
    <location>
        <begin position="2214"/>
        <end position="2288"/>
    </location>
</feature>
<organism evidence="9 10">
    <name type="scientific">Hippocampus comes</name>
    <name type="common">Tiger tail seahorse</name>
    <dbReference type="NCBI Taxonomy" id="109280"/>
    <lineage>
        <taxon>Eukaryota</taxon>
        <taxon>Metazoa</taxon>
        <taxon>Chordata</taxon>
        <taxon>Craniata</taxon>
        <taxon>Vertebrata</taxon>
        <taxon>Euteleostomi</taxon>
        <taxon>Actinopterygii</taxon>
        <taxon>Neopterygii</taxon>
        <taxon>Teleostei</taxon>
        <taxon>Neoteleostei</taxon>
        <taxon>Acanthomorphata</taxon>
        <taxon>Syngnathiaria</taxon>
        <taxon>Syngnathiformes</taxon>
        <taxon>Syngnathoidei</taxon>
        <taxon>Syngnathidae</taxon>
        <taxon>Hippocampus</taxon>
    </lineage>
</organism>
<evidence type="ECO:0000313" key="10">
    <source>
        <dbReference type="Proteomes" id="UP000264820"/>
    </source>
</evidence>
<evidence type="ECO:0000256" key="2">
    <source>
        <dbReference type="ARBA" id="ARBA00004574"/>
    </source>
</evidence>
<dbReference type="PANTHER" id="PTHR22928">
    <property type="entry name" value="TELOMERE-ASSOCIATED PROTEIN RIF1"/>
    <property type="match status" value="1"/>
</dbReference>
<feature type="compositionally biased region" description="Polar residues" evidence="7">
    <location>
        <begin position="1782"/>
        <end position="1798"/>
    </location>
</feature>
<keyword evidence="5" id="KW-0539">Nucleus</keyword>
<feature type="region of interest" description="Disordered" evidence="7">
    <location>
        <begin position="2550"/>
        <end position="2580"/>
    </location>
</feature>
<evidence type="ECO:0000256" key="6">
    <source>
        <dbReference type="ARBA" id="ARBA00023306"/>
    </source>
</evidence>
<dbReference type="InterPro" id="IPR016024">
    <property type="entry name" value="ARM-type_fold"/>
</dbReference>
<dbReference type="GO" id="GO:0140445">
    <property type="term" value="C:chromosome, telomeric repeat region"/>
    <property type="evidence" value="ECO:0007669"/>
    <property type="project" value="TreeGrafter"/>
</dbReference>
<dbReference type="CTD" id="55183"/>
<feature type="compositionally biased region" description="Polar residues" evidence="7">
    <location>
        <begin position="1813"/>
        <end position="1827"/>
    </location>
</feature>
<feature type="compositionally biased region" description="Basic and acidic residues" evidence="7">
    <location>
        <begin position="1582"/>
        <end position="1592"/>
    </location>
</feature>
<keyword evidence="6" id="KW-0131">Cell cycle</keyword>
<sequence length="2634" mass="288503">MMASAEPPNNFSIVPLLECLEDSAAGCPEQTDAYLTIANRLSGEEGRQFLPAVTKHFSRLGNAILSHVSSQHAELSQAALQALGFCVYHSHVVSGVSETFTTEMLSALCSLVAKSPEKNTCTRALWVISKQNFPAAMVGKKVPCILSMLESVWSKGEVQSVVVEHEALNVVIRLLEQVPAQMGEWAVCWAKLVIPLVVHSTSKVRLRAAAALEMGLPLLLQKQMEVAASIEPLMSAKLIPELQKLFMSKNEMNVLKLWPLFVKLLGKLLHRGGPFINSLLHLEELGFRSSSPTVKKIAFIAWKSLIDNFALNPNILCSGKRMKLLMQPLMSINIRTEMLMLTKVEVWWYLVVQLGPNLSPHFDLVSLPLLQCTIGSEATSAPATPARGQNDVATPSTPKSAAPTAFNSLTPNSSRLNLNSSMQPSSSSVPSIKLLGLEMLLHYFLGPDVVSTATKSKLVLTLEPLRYPLLSAASSFSKHAPALISSIKDGFNNVGKDAPDALLALLWDHLVHYVMLTIESGSKKDRHGCEVLTLMLQALQNVVCSQVLPADKVLVLFESTVKGISPRVLGSASYQVGKMDVLNGTPALFLILLLFDSNMLAAYIEDARFYQCLQTLVGCSLSGPTSPLAFAEAVLAAAGCSAASVQSKEHLLRMWSVVVAPLTDTITQSNEVNQGDALEHNFSAVHSALMFPITHLLSGSPQQQAAQKSMLSTWSKLYKVFARCSALVVTAEENVCCEELCVKMAAAVDRDTLTVPSMLTTVACILQVMVECMDFSPYTSQFQQKLKSPHTPVNWTKKRSKALGNLSTFHSLLVQCLDVYLAVEDVPSETTGIALLSVLSALFTNLVLANAVKEALTALIPHLVGLYKQATCKPPRFTTQIMTKMEKLLGEVLVCIQSCSNLATDNELLALLSPLLCVLFPHKIKQHRTAVTHFWNSTFANAVGLIYPDELRPVLSQVKQNTPIILPGFETINLADELSGQYSRENSQLETKLSGVTVASTTKRDSLLVEREELSRRSSLRTSKSVSTKLEFGSIKVPRREVLDEEASVDFVFIPPEAKERVLTEHQKEVKRTKRVDIPAMYNNLDASLDTTVFTQYTQSQEDSLSKLATEEADKAAMKASAELTQETNEVADVRPKTQDFAIQKASENESAKEEQEIIPESMDVSVEEDARCNGSVADKDTQVDKNTSPNMSSSSDLVSGTPQKSSGGSRRQSFITLEKYIERKSTSPSTASSFTGPLMKTSGCQDSNSLSREGSQKALDQNSQLSSQALSKCPVSDLQESPRRRKLDSERKLEPVRLTERLSSHEEVDDVIPDTQTEFVAMDNSSVSSTSDDMRSSNPEGDSQETGDDSQFSESLTSPGERRHRKHAKHLLPGERPLDSSTPLNRPNTRSKVASSRIQLRSQGDSSSSQTKSPVRSHRKVKLYSSSGSFLLEPEEKKRRPRSQESSQTDQLSESESRSQPKRGRPRKSLAETKHNHLKRQKIASQTNLKSDSQSDSESQSEQRHSKSLRGPKEDSLQNSKPVSETVSSQCELQSGTPSDFERQSLRKRGRPPKSLSKPKEEVRRGAAQSEKLPSQADIYSDTRTDSEENSQKNGCRPSDCFKDPNGVDLKPGSMSEKTSMQSETRADSEKQSQQHCGQRCSSLLESREEGLKMSEEISSQTNLKSHTLANQKSDGQHDLPATSFIEPKEEDLMNAEMMSEKVSGQIDLQSEIQYDTQIEKQGRSIIISKSLPESEEVLEMQPTSSQTDSQSDTGSDAGSQAQQKRVRHSKSLSKILEGGDSQSQVLSEPVKSSQTDLYKLPKQIKKDDNRSGSQITIVSPETDGQTQEIEFLVQCKKREKDSQSIASLTSNTIQGVSTPACILSNQEDIAKDEPETESSQEDTQEITPTSTDSPPLPRRRRRKASSETAEDKSEPKALPRTQSRSHSQDNSPTEAGERGRTRSSKVQSNSSATSTPESSQSFDVAGSTESSQGRKSRRRSSKVFTATTEALKSELAEAKEKYSLPLKRLKSQGTSPSPVTVKSDIDFIAAEKNSVDAEMLETAQVQEDSPKSLNSILSEPPDMSDICKEIQMNFAAAEALEPENPEPEITSLSSSPSKRKGRRRKSRRKANSASSQESNTGDVESSEMLASQGTLTEQSQEGLDSQAFAAPTKTLSEGAKEKLQVSESSPEEATPIVVGKQCPSVNEDHTVVPVEEAQSCALGRKQEECSNAAEGSAANIEKTSHPVLEDNLPLHEGLRDEEVPFTRCQDEERTQMSNTDGDPKTAQSDVCTTESTLSAISQDSSPAKLKDLEAELMPDLVQSPCGNKTKGTWSPSASPSTSILKKGQKRPVEEETPSPLVKSRRVSFANPIQHQETADDIDRRSPAVRTSSPRRGKVGTIPQPKFVTTPTKRPLTISPRNLHSPNFRSSKKCLISEMSREPRPVSKNCIYPALVGCAAPIEAVLPQISSNIWSRGFGQLVRARNIKTVGDLSALTPNEIKTLPIHSPKISNVKKALKSYEQQRKGRGLDELKSFVEMEMMTSEPEETPNQDEEEKSANMLDLTNEPAPAKLEEERSEATPDSSASGASKDPPAGPEGLLAQLDALDCAVTPPHLSGCSPQQLFDVHEHLMLLMRRVMSEMQSRIAPANEQL</sequence>
<feature type="region of interest" description="Disordered" evidence="7">
    <location>
        <begin position="1727"/>
        <end position="1827"/>
    </location>
</feature>
<feature type="compositionally biased region" description="Polar residues" evidence="7">
    <location>
        <begin position="1518"/>
        <end position="1539"/>
    </location>
</feature>
<feature type="compositionally biased region" description="Low complexity" evidence="7">
    <location>
        <begin position="1949"/>
        <end position="1963"/>
    </location>
</feature>
<feature type="compositionally biased region" description="Polar residues" evidence="7">
    <location>
        <begin position="2257"/>
        <end position="2287"/>
    </location>
</feature>
<feature type="domain" description="Telomere-associated protein Rif1 N-terminal" evidence="8">
    <location>
        <begin position="28"/>
        <end position="363"/>
    </location>
</feature>
<feature type="compositionally biased region" description="Basic and acidic residues" evidence="7">
    <location>
        <begin position="1288"/>
        <end position="1307"/>
    </location>
</feature>
<dbReference type="Ensembl" id="ENSHCOT00000020030.1">
    <property type="protein sequence ID" value="ENSHCOP00000012872.1"/>
    <property type="gene ID" value="ENSHCOG00000015943.1"/>
</dbReference>
<dbReference type="PANTHER" id="PTHR22928:SF3">
    <property type="entry name" value="TELOMERE-ASSOCIATED PROTEIN RIF1"/>
    <property type="match status" value="1"/>
</dbReference>
<dbReference type="Proteomes" id="UP000264820">
    <property type="component" value="Unplaced"/>
</dbReference>
<feature type="compositionally biased region" description="Polar residues" evidence="7">
    <location>
        <begin position="1350"/>
        <end position="1359"/>
    </location>
</feature>
<feature type="compositionally biased region" description="Polar residues" evidence="7">
    <location>
        <begin position="1658"/>
        <end position="1675"/>
    </location>
</feature>
<feature type="compositionally biased region" description="Polar residues" evidence="7">
    <location>
        <begin position="2306"/>
        <end position="2325"/>
    </location>
</feature>
<proteinExistence type="predicted"/>
<dbReference type="OrthoDB" id="5399929at2759"/>
<evidence type="ECO:0000256" key="4">
    <source>
        <dbReference type="ARBA" id="ARBA00022895"/>
    </source>
</evidence>
<accession>A0A3Q2YHK4</accession>
<dbReference type="RefSeq" id="XP_019732477.1">
    <property type="nucleotide sequence ID" value="XM_019876918.1"/>
</dbReference>
<feature type="compositionally biased region" description="Low complexity" evidence="7">
    <location>
        <begin position="1492"/>
        <end position="1501"/>
    </location>
</feature>
<dbReference type="InterPro" id="IPR022031">
    <property type="entry name" value="Rif1_N"/>
</dbReference>
<feature type="compositionally biased region" description="Polar residues" evidence="7">
    <location>
        <begin position="1227"/>
        <end position="1236"/>
    </location>
</feature>
<feature type="compositionally biased region" description="Basic and acidic residues" evidence="7">
    <location>
        <begin position="1147"/>
        <end position="1156"/>
    </location>
</feature>
<feature type="compositionally biased region" description="Polar residues" evidence="7">
    <location>
        <begin position="1243"/>
        <end position="1271"/>
    </location>
</feature>
<feature type="compositionally biased region" description="Acidic residues" evidence="7">
    <location>
        <begin position="1876"/>
        <end position="1886"/>
    </location>
</feature>
<feature type="compositionally biased region" description="Low complexity" evidence="7">
    <location>
        <begin position="1400"/>
        <end position="1414"/>
    </location>
</feature>
<feature type="compositionally biased region" description="Polar residues" evidence="7">
    <location>
        <begin position="1185"/>
        <end position="1216"/>
    </location>
</feature>
<dbReference type="InterPro" id="IPR011989">
    <property type="entry name" value="ARM-like"/>
</dbReference>
<dbReference type="CDD" id="cd14267">
    <property type="entry name" value="Rif1_CTD_C-II_like"/>
    <property type="match status" value="1"/>
</dbReference>
<keyword evidence="3" id="KW-0158">Chromosome</keyword>
<feature type="compositionally biased region" description="Basic and acidic residues" evidence="7">
    <location>
        <begin position="2224"/>
        <end position="2256"/>
    </location>
</feature>
<evidence type="ECO:0000259" key="8">
    <source>
        <dbReference type="Pfam" id="PF12231"/>
    </source>
</evidence>
<evidence type="ECO:0000256" key="5">
    <source>
        <dbReference type="ARBA" id="ARBA00023242"/>
    </source>
</evidence>
<evidence type="ECO:0000256" key="7">
    <source>
        <dbReference type="SAM" id="MobiDB-lite"/>
    </source>
</evidence>
<feature type="compositionally biased region" description="Polar residues" evidence="7">
    <location>
        <begin position="391"/>
        <end position="406"/>
    </location>
</feature>
<reference evidence="9" key="2">
    <citation type="submission" date="2025-09" db="UniProtKB">
        <authorList>
            <consortium name="Ensembl"/>
        </authorList>
    </citation>
    <scope>IDENTIFICATION</scope>
</reference>
<feature type="region of interest" description="Disordered" evidence="7">
    <location>
        <begin position="2303"/>
        <end position="2406"/>
    </location>
</feature>
<reference evidence="9" key="1">
    <citation type="submission" date="2025-08" db="UniProtKB">
        <authorList>
            <consortium name="Ensembl"/>
        </authorList>
    </citation>
    <scope>IDENTIFICATION</scope>
</reference>
<feature type="compositionally biased region" description="Low complexity" evidence="7">
    <location>
        <begin position="1745"/>
        <end position="1762"/>
    </location>
</feature>
<feature type="region of interest" description="Disordered" evidence="7">
    <location>
        <begin position="1841"/>
        <end position="1987"/>
    </location>
</feature>
<dbReference type="STRING" id="109280.ENSHCOP00000012872"/>
<feature type="compositionally biased region" description="Polar residues" evidence="7">
    <location>
        <begin position="1445"/>
        <end position="1455"/>
    </location>
</feature>
<dbReference type="SUPFAM" id="SSF48371">
    <property type="entry name" value="ARM repeat"/>
    <property type="match status" value="1"/>
</dbReference>
<feature type="compositionally biased region" description="Basic and acidic residues" evidence="7">
    <location>
        <begin position="1502"/>
        <end position="1517"/>
    </location>
</feature>
<feature type="compositionally biased region" description="Polar residues" evidence="7">
    <location>
        <begin position="1635"/>
        <end position="1646"/>
    </location>
</feature>
<evidence type="ECO:0000313" key="9">
    <source>
        <dbReference type="Ensembl" id="ENSHCOP00000012872.1"/>
    </source>
</evidence>
<feature type="compositionally biased region" description="Low complexity" evidence="7">
    <location>
        <begin position="2089"/>
        <end position="2098"/>
    </location>
</feature>
<dbReference type="Pfam" id="PF12231">
    <property type="entry name" value="Rif1_N"/>
    <property type="match status" value="1"/>
</dbReference>
<feature type="compositionally biased region" description="Basic and acidic residues" evidence="7">
    <location>
        <begin position="1647"/>
        <end position="1657"/>
    </location>
</feature>
<protein>
    <submittedName>
        <fullName evidence="9">Replication timing regulatory factor 1</fullName>
    </submittedName>
</protein>
<feature type="compositionally biased region" description="Polar residues" evidence="7">
    <location>
        <begin position="2118"/>
        <end position="2145"/>
    </location>
</feature>
<feature type="compositionally biased region" description="Polar residues" evidence="7">
    <location>
        <begin position="1922"/>
        <end position="1935"/>
    </location>
</feature>
<feature type="region of interest" description="Disordered" evidence="7">
    <location>
        <begin position="1146"/>
        <end position="1684"/>
    </location>
</feature>
<keyword evidence="10" id="KW-1185">Reference proteome</keyword>
<dbReference type="OMA" id="NMRSTDY"/>
<dbReference type="GO" id="GO:0005634">
    <property type="term" value="C:nucleus"/>
    <property type="evidence" value="ECO:0007669"/>
    <property type="project" value="UniProtKB-SubCell"/>
</dbReference>
<dbReference type="GO" id="GO:0000723">
    <property type="term" value="P:telomere maintenance"/>
    <property type="evidence" value="ECO:0007669"/>
    <property type="project" value="TreeGrafter"/>
</dbReference>
<feature type="region of interest" description="Disordered" evidence="7">
    <location>
        <begin position="2079"/>
        <end position="2183"/>
    </location>
</feature>
<name>A0A3Q2YHK4_HIPCM</name>
<comment type="subcellular location">
    <subcellularLocation>
        <location evidence="2">Chromosome</location>
        <location evidence="2">Telomere</location>
    </subcellularLocation>
    <subcellularLocation>
        <location evidence="1">Nucleus</location>
    </subcellularLocation>
</comment>
<feature type="compositionally biased region" description="Basic residues" evidence="7">
    <location>
        <begin position="2099"/>
        <end position="2112"/>
    </location>
</feature>
<feature type="region of interest" description="Disordered" evidence="7">
    <location>
        <begin position="380"/>
        <end position="406"/>
    </location>
</feature>
<feature type="compositionally biased region" description="Basic and acidic residues" evidence="7">
    <location>
        <begin position="2358"/>
        <end position="2367"/>
    </location>
</feature>
<feature type="region of interest" description="Disordered" evidence="7">
    <location>
        <begin position="2045"/>
        <end position="2064"/>
    </location>
</feature>
<evidence type="ECO:0000256" key="1">
    <source>
        <dbReference type="ARBA" id="ARBA00004123"/>
    </source>
</evidence>
<feature type="compositionally biased region" description="Polar residues" evidence="7">
    <location>
        <begin position="2045"/>
        <end position="2059"/>
    </location>
</feature>
<dbReference type="Gene3D" id="1.25.10.10">
    <property type="entry name" value="Leucine-rich Repeat Variant"/>
    <property type="match status" value="1"/>
</dbReference>